<evidence type="ECO:0000256" key="1">
    <source>
        <dbReference type="SAM" id="MobiDB-lite"/>
    </source>
</evidence>
<reference evidence="2 3" key="1">
    <citation type="submission" date="2019-05" db="EMBL/GenBank/DDBJ databases">
        <title>Another draft genome of Portunus trituberculatus and its Hox gene families provides insights of decapod evolution.</title>
        <authorList>
            <person name="Jeong J.-H."/>
            <person name="Song I."/>
            <person name="Kim S."/>
            <person name="Choi T."/>
            <person name="Kim D."/>
            <person name="Ryu S."/>
            <person name="Kim W."/>
        </authorList>
    </citation>
    <scope>NUCLEOTIDE SEQUENCE [LARGE SCALE GENOMIC DNA]</scope>
    <source>
        <tissue evidence="2">Muscle</tissue>
    </source>
</reference>
<accession>A0A5B7DRJ0</accession>
<feature type="region of interest" description="Disordered" evidence="1">
    <location>
        <begin position="60"/>
        <end position="79"/>
    </location>
</feature>
<organism evidence="2 3">
    <name type="scientific">Portunus trituberculatus</name>
    <name type="common">Swimming crab</name>
    <name type="synonym">Neptunus trituberculatus</name>
    <dbReference type="NCBI Taxonomy" id="210409"/>
    <lineage>
        <taxon>Eukaryota</taxon>
        <taxon>Metazoa</taxon>
        <taxon>Ecdysozoa</taxon>
        <taxon>Arthropoda</taxon>
        <taxon>Crustacea</taxon>
        <taxon>Multicrustacea</taxon>
        <taxon>Malacostraca</taxon>
        <taxon>Eumalacostraca</taxon>
        <taxon>Eucarida</taxon>
        <taxon>Decapoda</taxon>
        <taxon>Pleocyemata</taxon>
        <taxon>Brachyura</taxon>
        <taxon>Eubrachyura</taxon>
        <taxon>Portunoidea</taxon>
        <taxon>Portunidae</taxon>
        <taxon>Portuninae</taxon>
        <taxon>Portunus</taxon>
    </lineage>
</organism>
<dbReference type="AlphaFoldDB" id="A0A5B7DRJ0"/>
<name>A0A5B7DRJ0_PORTR</name>
<dbReference type="Proteomes" id="UP000324222">
    <property type="component" value="Unassembled WGS sequence"/>
</dbReference>
<comment type="caution">
    <text evidence="2">The sequence shown here is derived from an EMBL/GenBank/DDBJ whole genome shotgun (WGS) entry which is preliminary data.</text>
</comment>
<protein>
    <submittedName>
        <fullName evidence="2">Uncharacterized protein</fullName>
    </submittedName>
</protein>
<dbReference type="EMBL" id="VSRR010001280">
    <property type="protein sequence ID" value="MPC24028.1"/>
    <property type="molecule type" value="Genomic_DNA"/>
</dbReference>
<proteinExistence type="predicted"/>
<keyword evidence="3" id="KW-1185">Reference proteome</keyword>
<sequence length="79" mass="9055">MVFIELLPDSTLAQWQVKPFGMAGKEIFERRDRKSLSLLIAEAKKKDVIKEKKLRKIHEDQEKRKAEGETYIPGGAGLD</sequence>
<evidence type="ECO:0000313" key="2">
    <source>
        <dbReference type="EMBL" id="MPC24028.1"/>
    </source>
</evidence>
<evidence type="ECO:0000313" key="3">
    <source>
        <dbReference type="Proteomes" id="UP000324222"/>
    </source>
</evidence>
<gene>
    <name evidence="2" type="ORF">E2C01_017097</name>
</gene>